<dbReference type="SUPFAM" id="SSF55811">
    <property type="entry name" value="Nudix"/>
    <property type="match status" value="1"/>
</dbReference>
<dbReference type="GO" id="GO:0016818">
    <property type="term" value="F:hydrolase activity, acting on acid anhydrides, in phosphorus-containing anhydrides"/>
    <property type="evidence" value="ECO:0007669"/>
    <property type="project" value="InterPro"/>
</dbReference>
<evidence type="ECO:0000256" key="5">
    <source>
        <dbReference type="ARBA" id="ARBA00022842"/>
    </source>
</evidence>
<dbReference type="PROSITE" id="PS51462">
    <property type="entry name" value="NUDIX"/>
    <property type="match status" value="1"/>
</dbReference>
<dbReference type="Gene3D" id="3.90.79.10">
    <property type="entry name" value="Nucleoside Triphosphate Pyrophosphohydrolase"/>
    <property type="match status" value="1"/>
</dbReference>
<dbReference type="Proteomes" id="UP000216991">
    <property type="component" value="Unassembled WGS sequence"/>
</dbReference>
<dbReference type="CDD" id="cd18870">
    <property type="entry name" value="NUDIX_AcylCoAdiphos_Nudt19"/>
    <property type="match status" value="1"/>
</dbReference>
<keyword evidence="5" id="KW-0460">Magnesium</keyword>
<dbReference type="OrthoDB" id="7183442at2"/>
<evidence type="ECO:0000313" key="8">
    <source>
        <dbReference type="EMBL" id="OYQ36299.1"/>
    </source>
</evidence>
<evidence type="ECO:0000256" key="6">
    <source>
        <dbReference type="ARBA" id="ARBA00023211"/>
    </source>
</evidence>
<evidence type="ECO:0000256" key="2">
    <source>
        <dbReference type="ARBA" id="ARBA00001946"/>
    </source>
</evidence>
<dbReference type="PANTHER" id="PTHR12318:SF0">
    <property type="entry name" value="ACYL-COENZYME A DIPHOSPHATASE NUDT19"/>
    <property type="match status" value="1"/>
</dbReference>
<evidence type="ECO:0000259" key="7">
    <source>
        <dbReference type="PROSITE" id="PS51462"/>
    </source>
</evidence>
<keyword evidence="3" id="KW-0479">Metal-binding</keyword>
<dbReference type="InterPro" id="IPR000086">
    <property type="entry name" value="NUDIX_hydrolase_dom"/>
</dbReference>
<feature type="domain" description="Nudix hydrolase" evidence="7">
    <location>
        <begin position="12"/>
        <end position="214"/>
    </location>
</feature>
<comment type="caution">
    <text evidence="8">The sequence shown here is derived from an EMBL/GenBank/DDBJ whole genome shotgun (WGS) entry which is preliminary data.</text>
</comment>
<dbReference type="AlphaFoldDB" id="A0A255Z4B9"/>
<evidence type="ECO:0000313" key="9">
    <source>
        <dbReference type="Proteomes" id="UP000216991"/>
    </source>
</evidence>
<evidence type="ECO:0000256" key="1">
    <source>
        <dbReference type="ARBA" id="ARBA00001936"/>
    </source>
</evidence>
<dbReference type="RefSeq" id="WP_094472375.1">
    <property type="nucleotide sequence ID" value="NZ_NOXT01000048.1"/>
</dbReference>
<comment type="cofactor">
    <cofactor evidence="2">
        <name>Mg(2+)</name>
        <dbReference type="ChEBI" id="CHEBI:18420"/>
    </cofactor>
</comment>
<comment type="cofactor">
    <cofactor evidence="1">
        <name>Mn(2+)</name>
        <dbReference type="ChEBI" id="CHEBI:29035"/>
    </cofactor>
</comment>
<proteinExistence type="predicted"/>
<organism evidence="8 9">
    <name type="scientific">Sandarakinorhabdus cyanobacteriorum</name>
    <dbReference type="NCBI Taxonomy" id="1981098"/>
    <lineage>
        <taxon>Bacteria</taxon>
        <taxon>Pseudomonadati</taxon>
        <taxon>Pseudomonadota</taxon>
        <taxon>Alphaproteobacteria</taxon>
        <taxon>Sphingomonadales</taxon>
        <taxon>Sphingosinicellaceae</taxon>
        <taxon>Sandarakinorhabdus</taxon>
    </lineage>
</organism>
<protein>
    <recommendedName>
        <fullName evidence="7">Nudix hydrolase domain-containing protein</fullName>
    </recommendedName>
</protein>
<name>A0A255Z4B9_9SPHN</name>
<evidence type="ECO:0000256" key="4">
    <source>
        <dbReference type="ARBA" id="ARBA00022801"/>
    </source>
</evidence>
<dbReference type="EMBL" id="NOXT01000048">
    <property type="protein sequence ID" value="OYQ36299.1"/>
    <property type="molecule type" value="Genomic_DNA"/>
</dbReference>
<dbReference type="PANTHER" id="PTHR12318">
    <property type="entry name" value="TESTOSTERONE-REGULATED PROTEIN RP2"/>
    <property type="match status" value="1"/>
</dbReference>
<evidence type="ECO:0000256" key="3">
    <source>
        <dbReference type="ARBA" id="ARBA00022723"/>
    </source>
</evidence>
<gene>
    <name evidence="8" type="ORF">CHU93_01090</name>
</gene>
<reference evidence="8 9" key="1">
    <citation type="submission" date="2017-07" db="EMBL/GenBank/DDBJ databases">
        <title>Sandarakinorhabdus cyanobacteriorum sp. nov., a novel bacterium isolated from cyanobacterial aggregates in a eutrophic lake.</title>
        <authorList>
            <person name="Cai H."/>
        </authorList>
    </citation>
    <scope>NUCLEOTIDE SEQUENCE [LARGE SCALE GENOMIC DNA]</scope>
    <source>
        <strain evidence="8 9">TH057</strain>
    </source>
</reference>
<keyword evidence="9" id="KW-1185">Reference proteome</keyword>
<dbReference type="InterPro" id="IPR039121">
    <property type="entry name" value="NUDT19"/>
</dbReference>
<keyword evidence="4" id="KW-0378">Hydrolase</keyword>
<sequence>MTDFHLPPEKTAAIPAATVILAREGPGGIPEFLLVQRGEQLAFAGGALVFPGGRVDASDIHIARNPQLAVGFDGLSDVDAAARVTCAREALEETGVLLTDGPHPDEAALAYARSLLAAGPDEAEAVGFAGMLGAMAHKVDAARFLPFARWEPPAAAAIARRFDTRFYLADAGRSANATITPDGFEAKALRWTTAAQALADYDAGRAAMVFPTWCNMHRLAQYQSLAALFDRVGALPAPYVQPAFVTMEGEPWLTIPEGIDYPVTRDRVASLRRE</sequence>
<dbReference type="GO" id="GO:0046872">
    <property type="term" value="F:metal ion binding"/>
    <property type="evidence" value="ECO:0007669"/>
    <property type="project" value="UniProtKB-KW"/>
</dbReference>
<accession>A0A255Z4B9</accession>
<keyword evidence="6" id="KW-0464">Manganese</keyword>
<dbReference type="InterPro" id="IPR015797">
    <property type="entry name" value="NUDIX_hydrolase-like_dom_sf"/>
</dbReference>